<dbReference type="GO" id="GO:0032259">
    <property type="term" value="P:methylation"/>
    <property type="evidence" value="ECO:0007669"/>
    <property type="project" value="UniProtKB-KW"/>
</dbReference>
<dbReference type="CDD" id="cd02440">
    <property type="entry name" value="AdoMet_MTases"/>
    <property type="match status" value="1"/>
</dbReference>
<dbReference type="InterPro" id="IPR029063">
    <property type="entry name" value="SAM-dependent_MTases_sf"/>
</dbReference>
<dbReference type="InterPro" id="IPR041698">
    <property type="entry name" value="Methyltransf_25"/>
</dbReference>
<sequence>MGTDVDRHYSTNAETSRLARTPHGRLEFLRTQELLRRVLTTRAKVLDVGGGTGVHAEWLARDGHSVHLIDVVAAHATAAATLPGVTAVVGDARGLPVADNSVDVVLMLGPL</sequence>
<accession>A0A1H0UZE7</accession>
<feature type="domain" description="Methyltransferase" evidence="1">
    <location>
        <begin position="45"/>
        <end position="108"/>
    </location>
</feature>
<dbReference type="RefSeq" id="WP_228770201.1">
    <property type="nucleotide sequence ID" value="NZ_FNDV01000007.1"/>
</dbReference>
<evidence type="ECO:0000313" key="2">
    <source>
        <dbReference type="EMBL" id="SDP71570.1"/>
    </source>
</evidence>
<evidence type="ECO:0000313" key="3">
    <source>
        <dbReference type="Proteomes" id="UP000199651"/>
    </source>
</evidence>
<dbReference type="GO" id="GO:0008168">
    <property type="term" value="F:methyltransferase activity"/>
    <property type="evidence" value="ECO:0007669"/>
    <property type="project" value="UniProtKB-KW"/>
</dbReference>
<dbReference type="AlphaFoldDB" id="A0A1H0UZE7"/>
<keyword evidence="3" id="KW-1185">Reference proteome</keyword>
<dbReference type="Gene3D" id="3.40.50.150">
    <property type="entry name" value="Vaccinia Virus protein VP39"/>
    <property type="match status" value="1"/>
</dbReference>
<dbReference type="STRING" id="504798.SAMN05421871_107234"/>
<dbReference type="Proteomes" id="UP000199651">
    <property type="component" value="Unassembled WGS sequence"/>
</dbReference>
<name>A0A1H0UZE7_9PSEU</name>
<dbReference type="SUPFAM" id="SSF53335">
    <property type="entry name" value="S-adenosyl-L-methionine-dependent methyltransferases"/>
    <property type="match status" value="1"/>
</dbReference>
<protein>
    <submittedName>
        <fullName evidence="2">Methyltransferase domain-containing protein</fullName>
    </submittedName>
</protein>
<gene>
    <name evidence="2" type="ORF">SAMN05192558_112170</name>
</gene>
<evidence type="ECO:0000259" key="1">
    <source>
        <dbReference type="Pfam" id="PF13649"/>
    </source>
</evidence>
<keyword evidence="2" id="KW-0489">Methyltransferase</keyword>
<organism evidence="2 3">
    <name type="scientific">Actinokineospora alba</name>
    <dbReference type="NCBI Taxonomy" id="504798"/>
    <lineage>
        <taxon>Bacteria</taxon>
        <taxon>Bacillati</taxon>
        <taxon>Actinomycetota</taxon>
        <taxon>Actinomycetes</taxon>
        <taxon>Pseudonocardiales</taxon>
        <taxon>Pseudonocardiaceae</taxon>
        <taxon>Actinokineospora</taxon>
    </lineage>
</organism>
<proteinExistence type="predicted"/>
<dbReference type="Pfam" id="PF13649">
    <property type="entry name" value="Methyltransf_25"/>
    <property type="match status" value="1"/>
</dbReference>
<reference evidence="3" key="1">
    <citation type="submission" date="2016-10" db="EMBL/GenBank/DDBJ databases">
        <authorList>
            <person name="Varghese N."/>
            <person name="Submissions S."/>
        </authorList>
    </citation>
    <scope>NUCLEOTIDE SEQUENCE [LARGE SCALE GENOMIC DNA]</scope>
    <source>
        <strain evidence="3">IBRC-M 10655</strain>
    </source>
</reference>
<dbReference type="EMBL" id="FNJB01000012">
    <property type="protein sequence ID" value="SDP71570.1"/>
    <property type="molecule type" value="Genomic_DNA"/>
</dbReference>
<keyword evidence="2" id="KW-0808">Transferase</keyword>